<sequence length="529" mass="59769">MSLLMVLKDYAGWTSMAGVPRIASATSWPVRIFWIAVWVAMFSIAVYQVYLIFAKFLTFPITVQTLLQMKSQEFPVVTICNSNPYKERNLKSGGEFRALDLLMNDYKIMNQNPGEPIPGADTYGINTMKTLYTKNERAQEAQILLANRVTEHLRIQAGYTFNELIKDCSFNDVPCGSADFQQVVDPIYGNCYAFNHNESRMVHRSGMKSGLRVLIYVNLVQPPEFDKTQHLPTTQTIGARVRISGKGVDPAMESYGIPVATGTQTKIGLKLTEIKRMQRPYGICVEKDDRENFYPNHKYSLDVCLRSCSQRRIIAACGCAHPRYGRPESQQTCGTDQLDCLFALRENRTWNPLKECNCNPSCEEVQYDTTISLARYPTAAHDIPVVDSSWGASCKDQYGFFKGNVQSCLKYYHSNVAMLNVFFDTLNSELLQEEPAYPALSAAIELGGQCVLWLGISIISVIEMIGLIIVMVLYACAGRKQKVKPIEDELQKDKRIKDVSELKQEIDKHDEAYKRAKNIGDIWGNRPNP</sequence>
<dbReference type="Gene3D" id="1.10.287.770">
    <property type="entry name" value="YojJ-like"/>
    <property type="match status" value="1"/>
</dbReference>
<keyword evidence="4 13" id="KW-0894">Sodium channel</keyword>
<keyword evidence="6 14" id="KW-1133">Transmembrane helix</keyword>
<comment type="caution">
    <text evidence="15">The sequence shown here is derived from an EMBL/GenBank/DDBJ whole genome shotgun (WGS) entry which is preliminary data.</text>
</comment>
<evidence type="ECO:0000256" key="2">
    <source>
        <dbReference type="ARBA" id="ARBA00007193"/>
    </source>
</evidence>
<dbReference type="GO" id="GO:0015280">
    <property type="term" value="F:ligand-gated sodium channel activity"/>
    <property type="evidence" value="ECO:0007669"/>
    <property type="project" value="TreeGrafter"/>
</dbReference>
<keyword evidence="8 13" id="KW-0406">Ion transport</keyword>
<comment type="similarity">
    <text evidence="2 13">Belongs to the amiloride-sensitive sodium channel (TC 1.A.6) family.</text>
</comment>
<evidence type="ECO:0000256" key="13">
    <source>
        <dbReference type="RuleBase" id="RU000679"/>
    </source>
</evidence>
<keyword evidence="16" id="KW-1185">Reference proteome</keyword>
<dbReference type="Pfam" id="PF00858">
    <property type="entry name" value="ASC"/>
    <property type="match status" value="1"/>
</dbReference>
<evidence type="ECO:0000256" key="9">
    <source>
        <dbReference type="ARBA" id="ARBA00023136"/>
    </source>
</evidence>
<accession>A0AA39IEU4</accession>
<evidence type="ECO:0000313" key="16">
    <source>
        <dbReference type="Proteomes" id="UP001175271"/>
    </source>
</evidence>
<evidence type="ECO:0000256" key="14">
    <source>
        <dbReference type="SAM" id="Phobius"/>
    </source>
</evidence>
<dbReference type="PRINTS" id="PR01078">
    <property type="entry name" value="AMINACHANNEL"/>
</dbReference>
<evidence type="ECO:0000256" key="6">
    <source>
        <dbReference type="ARBA" id="ARBA00022989"/>
    </source>
</evidence>
<reference evidence="15" key="1">
    <citation type="submission" date="2023-06" db="EMBL/GenBank/DDBJ databases">
        <title>Genomic analysis of the entomopathogenic nematode Steinernema hermaphroditum.</title>
        <authorList>
            <person name="Schwarz E.M."/>
            <person name="Heppert J.K."/>
            <person name="Baniya A."/>
            <person name="Schwartz H.T."/>
            <person name="Tan C.-H."/>
            <person name="Antoshechkin I."/>
            <person name="Sternberg P.W."/>
            <person name="Goodrich-Blair H."/>
            <person name="Dillman A.R."/>
        </authorList>
    </citation>
    <scope>NUCLEOTIDE SEQUENCE</scope>
    <source>
        <strain evidence="15">PS9179</strain>
        <tissue evidence="15">Whole animal</tissue>
    </source>
</reference>
<keyword evidence="5 13" id="KW-0812">Transmembrane</keyword>
<keyword evidence="3 13" id="KW-0813">Transport</keyword>
<dbReference type="AlphaFoldDB" id="A0AA39IEU4"/>
<evidence type="ECO:0000256" key="8">
    <source>
        <dbReference type="ARBA" id="ARBA00023065"/>
    </source>
</evidence>
<dbReference type="InterPro" id="IPR001873">
    <property type="entry name" value="ENaC"/>
</dbReference>
<feature type="transmembrane region" description="Helical" evidence="14">
    <location>
        <begin position="32"/>
        <end position="53"/>
    </location>
</feature>
<dbReference type="Gene3D" id="2.60.470.10">
    <property type="entry name" value="Acid-sensing ion channels like domains"/>
    <property type="match status" value="1"/>
</dbReference>
<evidence type="ECO:0000256" key="3">
    <source>
        <dbReference type="ARBA" id="ARBA00022448"/>
    </source>
</evidence>
<evidence type="ECO:0000256" key="4">
    <source>
        <dbReference type="ARBA" id="ARBA00022461"/>
    </source>
</evidence>
<evidence type="ECO:0000256" key="1">
    <source>
        <dbReference type="ARBA" id="ARBA00004141"/>
    </source>
</evidence>
<dbReference type="EMBL" id="JAUCMV010000001">
    <property type="protein sequence ID" value="KAK0423068.1"/>
    <property type="molecule type" value="Genomic_DNA"/>
</dbReference>
<evidence type="ECO:0000256" key="5">
    <source>
        <dbReference type="ARBA" id="ARBA00022692"/>
    </source>
</evidence>
<evidence type="ECO:0000256" key="12">
    <source>
        <dbReference type="ARBA" id="ARBA00023303"/>
    </source>
</evidence>
<evidence type="ECO:0008006" key="17">
    <source>
        <dbReference type="Google" id="ProtNLM"/>
    </source>
</evidence>
<keyword evidence="11 13" id="KW-0739">Sodium transport</keyword>
<organism evidence="15 16">
    <name type="scientific">Steinernema hermaphroditum</name>
    <dbReference type="NCBI Taxonomy" id="289476"/>
    <lineage>
        <taxon>Eukaryota</taxon>
        <taxon>Metazoa</taxon>
        <taxon>Ecdysozoa</taxon>
        <taxon>Nematoda</taxon>
        <taxon>Chromadorea</taxon>
        <taxon>Rhabditida</taxon>
        <taxon>Tylenchina</taxon>
        <taxon>Panagrolaimomorpha</taxon>
        <taxon>Strongyloidoidea</taxon>
        <taxon>Steinernematidae</taxon>
        <taxon>Steinernema</taxon>
    </lineage>
</organism>
<keyword evidence="10" id="KW-0325">Glycoprotein</keyword>
<proteinExistence type="inferred from homology"/>
<name>A0AA39IEU4_9BILA</name>
<keyword evidence="7" id="KW-0915">Sodium</keyword>
<dbReference type="GO" id="GO:0005886">
    <property type="term" value="C:plasma membrane"/>
    <property type="evidence" value="ECO:0007669"/>
    <property type="project" value="TreeGrafter"/>
</dbReference>
<keyword evidence="12 13" id="KW-0407">Ion channel</keyword>
<dbReference type="Proteomes" id="UP001175271">
    <property type="component" value="Unassembled WGS sequence"/>
</dbReference>
<protein>
    <recommendedName>
        <fullName evidence="17">Amiloride-sensitive sodium channel</fullName>
    </recommendedName>
</protein>
<evidence type="ECO:0000313" key="15">
    <source>
        <dbReference type="EMBL" id="KAK0423068.1"/>
    </source>
</evidence>
<dbReference type="PANTHER" id="PTHR11690">
    <property type="entry name" value="AMILORIDE-SENSITIVE SODIUM CHANNEL-RELATED"/>
    <property type="match status" value="1"/>
</dbReference>
<dbReference type="PANTHER" id="PTHR11690:SF269">
    <property type="entry name" value="DEGENERIN-LIKE PROTEIN ASIC-2"/>
    <property type="match status" value="1"/>
</dbReference>
<feature type="transmembrane region" description="Helical" evidence="14">
    <location>
        <begin position="451"/>
        <end position="476"/>
    </location>
</feature>
<gene>
    <name evidence="15" type="ORF">QR680_007950</name>
</gene>
<comment type="subcellular location">
    <subcellularLocation>
        <location evidence="1">Membrane</location>
        <topology evidence="1">Multi-pass membrane protein</topology>
    </subcellularLocation>
</comment>
<keyword evidence="9 14" id="KW-0472">Membrane</keyword>
<evidence type="ECO:0000256" key="7">
    <source>
        <dbReference type="ARBA" id="ARBA00023053"/>
    </source>
</evidence>
<evidence type="ECO:0000256" key="10">
    <source>
        <dbReference type="ARBA" id="ARBA00023180"/>
    </source>
</evidence>
<evidence type="ECO:0000256" key="11">
    <source>
        <dbReference type="ARBA" id="ARBA00023201"/>
    </source>
</evidence>